<dbReference type="EMBL" id="MCFE01000819">
    <property type="protein sequence ID" value="ORX78559.1"/>
    <property type="molecule type" value="Genomic_DNA"/>
</dbReference>
<feature type="coiled-coil region" evidence="1">
    <location>
        <begin position="233"/>
        <end position="260"/>
    </location>
</feature>
<accession>A0A1Y1WYB0</accession>
<name>A0A1Y1WYB0_9FUNG</name>
<keyword evidence="1" id="KW-0175">Coiled coil</keyword>
<dbReference type="AlphaFoldDB" id="A0A1Y1WYB0"/>
<reference evidence="2 3" key="1">
    <citation type="submission" date="2016-07" db="EMBL/GenBank/DDBJ databases">
        <title>Pervasive Adenine N6-methylation of Active Genes in Fungi.</title>
        <authorList>
            <consortium name="DOE Joint Genome Institute"/>
            <person name="Mondo S.J."/>
            <person name="Dannebaum R.O."/>
            <person name="Kuo R.C."/>
            <person name="Labutti K."/>
            <person name="Haridas S."/>
            <person name="Kuo A."/>
            <person name="Salamov A."/>
            <person name="Ahrendt S.R."/>
            <person name="Lipzen A."/>
            <person name="Sullivan W."/>
            <person name="Andreopoulos W.B."/>
            <person name="Clum A."/>
            <person name="Lindquist E."/>
            <person name="Daum C."/>
            <person name="Ramamoorthy G.K."/>
            <person name="Gryganskyi A."/>
            <person name="Culley D."/>
            <person name="Magnuson J.K."/>
            <person name="James T.Y."/>
            <person name="O'Malley M.A."/>
            <person name="Stajich J.E."/>
            <person name="Spatafora J.W."/>
            <person name="Visel A."/>
            <person name="Grigoriev I.V."/>
        </authorList>
    </citation>
    <scope>NUCLEOTIDE SEQUENCE [LARGE SCALE GENOMIC DNA]</scope>
    <source>
        <strain evidence="2 3">CBS 931.73</strain>
    </source>
</reference>
<organism evidence="2 3">
    <name type="scientific">Basidiobolus meristosporus CBS 931.73</name>
    <dbReference type="NCBI Taxonomy" id="1314790"/>
    <lineage>
        <taxon>Eukaryota</taxon>
        <taxon>Fungi</taxon>
        <taxon>Fungi incertae sedis</taxon>
        <taxon>Zoopagomycota</taxon>
        <taxon>Entomophthoromycotina</taxon>
        <taxon>Basidiobolomycetes</taxon>
        <taxon>Basidiobolales</taxon>
        <taxon>Basidiobolaceae</taxon>
        <taxon>Basidiobolus</taxon>
    </lineage>
</organism>
<evidence type="ECO:0000313" key="3">
    <source>
        <dbReference type="Proteomes" id="UP000193498"/>
    </source>
</evidence>
<proteinExistence type="predicted"/>
<evidence type="ECO:0000313" key="2">
    <source>
        <dbReference type="EMBL" id="ORX78559.1"/>
    </source>
</evidence>
<dbReference type="InterPro" id="IPR031974">
    <property type="entry name" value="PDCD7"/>
</dbReference>
<keyword evidence="3" id="KW-1185">Reference proteome</keyword>
<gene>
    <name evidence="2" type="ORF">K493DRAFT_321195</name>
</gene>
<sequence length="334" mass="39524">MAMNLTGATNLVGAEAAPISADQSWLESWLKTKDISLPTDKAAKKGESSLLEVRRKTFHCMQLQAEFEQKISDLEKGGLNADADDWEKRRLELEELKSQIRESLDSLTSSPKELERLKQKIAKRERHKKWRRRHIKKLQAVRDERQRKRETLHKDIDEWRAEWLEKDKVTKEEAVRKLKADTKVEQVEQKRNKHKDLTELLKEMLKLRDLRREKLKKEGHYFPEQEDPFFDQIRQLDEAIQQEGKQLEDATTEANESKRKEAIEARMKERGTDSIFEYYHQAKFDLDNLVHIRRQWDEYIVPRGTYGASRIPPRYVDPAPPGNHVWASCLVFKE</sequence>
<protein>
    <recommendedName>
        <fullName evidence="4">Programmed cell death protein 7</fullName>
    </recommendedName>
</protein>
<feature type="coiled-coil region" evidence="1">
    <location>
        <begin position="142"/>
        <end position="207"/>
    </location>
</feature>
<evidence type="ECO:0000256" key="1">
    <source>
        <dbReference type="SAM" id="Coils"/>
    </source>
</evidence>
<dbReference type="PANTHER" id="PTHR48190">
    <property type="entry name" value="PROGRAMMED CELL DEATH PROTEIN 7"/>
    <property type="match status" value="1"/>
</dbReference>
<dbReference type="InParanoid" id="A0A1Y1WYB0"/>
<dbReference type="STRING" id="1314790.A0A1Y1WYB0"/>
<dbReference type="OrthoDB" id="2289628at2759"/>
<dbReference type="InterPro" id="IPR052831">
    <property type="entry name" value="Apoptosis_promoter"/>
</dbReference>
<dbReference type="Pfam" id="PF16021">
    <property type="entry name" value="PDCD7"/>
    <property type="match status" value="1"/>
</dbReference>
<dbReference type="GO" id="GO:0005689">
    <property type="term" value="C:U12-type spliceosomal complex"/>
    <property type="evidence" value="ECO:0007669"/>
    <property type="project" value="TreeGrafter"/>
</dbReference>
<dbReference type="Proteomes" id="UP000193498">
    <property type="component" value="Unassembled WGS sequence"/>
</dbReference>
<comment type="caution">
    <text evidence="2">The sequence shown here is derived from an EMBL/GenBank/DDBJ whole genome shotgun (WGS) entry which is preliminary data.</text>
</comment>
<evidence type="ECO:0008006" key="4">
    <source>
        <dbReference type="Google" id="ProtNLM"/>
    </source>
</evidence>
<dbReference type="PANTHER" id="PTHR48190:SF2">
    <property type="entry name" value="PROGRAMMED CELL DEATH PROTEIN 7"/>
    <property type="match status" value="1"/>
</dbReference>